<name>A0A8E2D3G4_9PORP</name>
<keyword evidence="2" id="KW-1185">Reference proteome</keyword>
<dbReference type="PROSITE" id="PS51257">
    <property type="entry name" value="PROKAR_LIPOPROTEIN"/>
    <property type="match status" value="1"/>
</dbReference>
<sequence>MMCRFIVSIIVVLLFSCREAGKQSDVIGTYLGEVNCSTCNGLKSKVTFLKDGTVRIGSISQEMDDVEPLTEHGNWTYSDGVIIIFTGRDSLYYRQLSPSTILSLHRDRTNTSLFVEDYTLEKLP</sequence>
<evidence type="ECO:0000313" key="1">
    <source>
        <dbReference type="EMBL" id="NYI49042.1"/>
    </source>
</evidence>
<organism evidence="1 2">
    <name type="scientific">Macellibacteroides fermentans</name>
    <dbReference type="NCBI Taxonomy" id="879969"/>
    <lineage>
        <taxon>Bacteria</taxon>
        <taxon>Pseudomonadati</taxon>
        <taxon>Bacteroidota</taxon>
        <taxon>Bacteroidia</taxon>
        <taxon>Bacteroidales</taxon>
        <taxon>Porphyromonadaceae</taxon>
        <taxon>Macellibacteroides</taxon>
    </lineage>
</organism>
<dbReference type="Proteomes" id="UP000574332">
    <property type="component" value="Unassembled WGS sequence"/>
</dbReference>
<dbReference type="AlphaFoldDB" id="A0A8E2D3G4"/>
<dbReference type="RefSeq" id="WP_179399005.1">
    <property type="nucleotide sequence ID" value="NZ_JACCCY010000002.1"/>
</dbReference>
<dbReference type="InterPro" id="IPR007298">
    <property type="entry name" value="Cu-R_lipoprotein_NlpE"/>
</dbReference>
<reference evidence="1 2" key="1">
    <citation type="submission" date="2020-07" db="EMBL/GenBank/DDBJ databases">
        <title>Genomic Encyclopedia of Type Strains, Phase IV (KMG-IV): sequencing the most valuable type-strain genomes for metagenomic binning, comparative biology and taxonomic classification.</title>
        <authorList>
            <person name="Goeker M."/>
        </authorList>
    </citation>
    <scope>NUCLEOTIDE SEQUENCE [LARGE SCALE GENOMIC DNA]</scope>
    <source>
        <strain evidence="1 2">DSM 23697</strain>
    </source>
</reference>
<evidence type="ECO:0000313" key="2">
    <source>
        <dbReference type="Proteomes" id="UP000574332"/>
    </source>
</evidence>
<dbReference type="Gene3D" id="2.40.128.640">
    <property type="match status" value="1"/>
</dbReference>
<evidence type="ECO:0008006" key="3">
    <source>
        <dbReference type="Google" id="ProtNLM"/>
    </source>
</evidence>
<comment type="caution">
    <text evidence="1">The sequence shown here is derived from an EMBL/GenBank/DDBJ whole genome shotgun (WGS) entry which is preliminary data.</text>
</comment>
<dbReference type="Pfam" id="PF04170">
    <property type="entry name" value="NlpE"/>
    <property type="match status" value="1"/>
</dbReference>
<protein>
    <recommendedName>
        <fullName evidence="3">Copper resistance protein NlpE</fullName>
    </recommendedName>
</protein>
<dbReference type="EMBL" id="JACCCY010000002">
    <property type="protein sequence ID" value="NYI49042.1"/>
    <property type="molecule type" value="Genomic_DNA"/>
</dbReference>
<accession>A0A8E2D3G4</accession>
<proteinExistence type="predicted"/>
<gene>
    <name evidence="1" type="ORF">F5613_001120</name>
</gene>